<evidence type="ECO:0000256" key="11">
    <source>
        <dbReference type="ARBA" id="ARBA00023180"/>
    </source>
</evidence>
<dbReference type="Gene3D" id="3.10.250.10">
    <property type="entry name" value="SRCR-like domain"/>
    <property type="match status" value="2"/>
</dbReference>
<keyword evidence="11" id="KW-0325">Glycoprotein</keyword>
<dbReference type="Pfam" id="PF00008">
    <property type="entry name" value="EGF"/>
    <property type="match status" value="3"/>
</dbReference>
<dbReference type="FunFam" id="2.10.25.10:FF:000122">
    <property type="entry name" value="Protein crumbs homolog 2"/>
    <property type="match status" value="1"/>
</dbReference>
<feature type="region of interest" description="Disordered" evidence="14">
    <location>
        <begin position="481"/>
        <end position="520"/>
    </location>
</feature>
<dbReference type="PANTHER" id="PTHR48071">
    <property type="entry name" value="SRCR DOMAIN-CONTAINING PROTEIN"/>
    <property type="match status" value="1"/>
</dbReference>
<protein>
    <submittedName>
        <fullName evidence="19">Neurotrypsin</fullName>
    </submittedName>
</protein>
<feature type="disulfide bond" evidence="13">
    <location>
        <begin position="95"/>
        <end position="105"/>
    </location>
</feature>
<dbReference type="SUPFAM" id="SSF57184">
    <property type="entry name" value="Growth factor receptor domain"/>
    <property type="match status" value="1"/>
</dbReference>
<dbReference type="Gene3D" id="2.10.25.10">
    <property type="entry name" value="Laminin"/>
    <property type="match status" value="3"/>
</dbReference>
<comment type="caution">
    <text evidence="19">The sequence shown here is derived from an EMBL/GenBank/DDBJ whole genome shotgun (WGS) entry which is preliminary data.</text>
</comment>
<evidence type="ECO:0000256" key="7">
    <source>
        <dbReference type="ARBA" id="ARBA00022837"/>
    </source>
</evidence>
<proteinExistence type="predicted"/>
<dbReference type="AlphaFoldDB" id="A0A9Q1H4T8"/>
<evidence type="ECO:0000256" key="1">
    <source>
        <dbReference type="ARBA" id="ARBA00004251"/>
    </source>
</evidence>
<dbReference type="PROSITE" id="PS01186">
    <property type="entry name" value="EGF_2"/>
    <property type="match status" value="3"/>
</dbReference>
<feature type="domain" description="EGF-like" evidence="17">
    <location>
        <begin position="310"/>
        <end position="346"/>
    </location>
</feature>
<evidence type="ECO:0000256" key="10">
    <source>
        <dbReference type="ARBA" id="ARBA00023157"/>
    </source>
</evidence>
<keyword evidence="2" id="KW-1003">Cell membrane</keyword>
<organism evidence="19 20">
    <name type="scientific">Holothuria leucospilota</name>
    <name type="common">Black long sea cucumber</name>
    <name type="synonym">Mertensiothuria leucospilota</name>
    <dbReference type="NCBI Taxonomy" id="206669"/>
    <lineage>
        <taxon>Eukaryota</taxon>
        <taxon>Metazoa</taxon>
        <taxon>Echinodermata</taxon>
        <taxon>Eleutherozoa</taxon>
        <taxon>Echinozoa</taxon>
        <taxon>Holothuroidea</taxon>
        <taxon>Aspidochirotacea</taxon>
        <taxon>Aspidochirotida</taxon>
        <taxon>Holothuriidae</taxon>
        <taxon>Holothuria</taxon>
    </lineage>
</organism>
<evidence type="ECO:0000256" key="5">
    <source>
        <dbReference type="ARBA" id="ARBA00022729"/>
    </source>
</evidence>
<evidence type="ECO:0000259" key="18">
    <source>
        <dbReference type="PROSITE" id="PS50287"/>
    </source>
</evidence>
<dbReference type="InterPro" id="IPR000742">
    <property type="entry name" value="EGF"/>
</dbReference>
<dbReference type="FunFam" id="2.10.25.10:FF:000109">
    <property type="entry name" value="Notch homolog 4, [Drosophila]"/>
    <property type="match status" value="1"/>
</dbReference>
<feature type="domain" description="SRCR" evidence="18">
    <location>
        <begin position="26"/>
        <end position="125"/>
    </location>
</feature>
<evidence type="ECO:0000256" key="6">
    <source>
        <dbReference type="ARBA" id="ARBA00022737"/>
    </source>
</evidence>
<evidence type="ECO:0000313" key="20">
    <source>
        <dbReference type="Proteomes" id="UP001152320"/>
    </source>
</evidence>
<comment type="caution">
    <text evidence="13">Lacks conserved residue(s) required for the propagation of feature annotation.</text>
</comment>
<dbReference type="InterPro" id="IPR001190">
    <property type="entry name" value="SRCR"/>
</dbReference>
<dbReference type="GO" id="GO:0023052">
    <property type="term" value="P:signaling"/>
    <property type="evidence" value="ECO:0007669"/>
    <property type="project" value="UniProtKB-ARBA"/>
</dbReference>
<dbReference type="InterPro" id="IPR001881">
    <property type="entry name" value="EGF-like_Ca-bd_dom"/>
</dbReference>
<sequence>MKKLLTILSLCVLYQDLVNGFQTGVVRLVGGSGPFEGRVEIFINGEWGTVDEDPWDDNDADVVCRQLGYMFGGVAYRSAYFGEGSGPIWLDSIQCTGSETNLLACTHETDTSEDSHSEDVGVACNGEVRLRGGNTDYEGRVEIFLNGEWGTVDDDPWDDDDAEVVCRQLGYSYGGVAYRSAHFGEGNGSIWLDDINCFGSESHLLRCFYGTDTSEDSHYEDVGVSCLVPPLLPDADVCSSQPCDNNGQCVNRLTSYICICPLGYNGSRCQNVINPCNSDPCGSNGVCIDHKNDYICLCADGFGGNQCETVLDPCGSNPCEHNGLCIKQRNEYLCVCQDGFYGRQCEKYIDPCTTRDCNSSSHCVHRFNSRFCTCENTGNETILCEYNINPCINVQCKAREECIQQGSSFQCVTSEKTPGVEFETIQSYISLILAISALIAVTVCLVKICKISGTIKQQRRPSEQYSNNDLVQMRPQSNQYNRKIGNGNGFNTQQSGSGFQSSSPENKIDGDPDIYEVCNN</sequence>
<gene>
    <name evidence="19" type="ORF">HOLleu_22733</name>
</gene>
<feature type="domain" description="EGF-like" evidence="17">
    <location>
        <begin position="272"/>
        <end position="308"/>
    </location>
</feature>
<keyword evidence="8 15" id="KW-1133">Transmembrane helix</keyword>
<feature type="disulfide bond" evidence="12">
    <location>
        <begin position="336"/>
        <end position="345"/>
    </location>
</feature>
<keyword evidence="5 16" id="KW-0732">Signal</keyword>
<dbReference type="PROSITE" id="PS00022">
    <property type="entry name" value="EGF_1"/>
    <property type="match status" value="3"/>
</dbReference>
<feature type="disulfide bond" evidence="12">
    <location>
        <begin position="298"/>
        <end position="307"/>
    </location>
</feature>
<evidence type="ECO:0000256" key="13">
    <source>
        <dbReference type="PROSITE-ProRule" id="PRU00196"/>
    </source>
</evidence>
<dbReference type="GO" id="GO:0007154">
    <property type="term" value="P:cell communication"/>
    <property type="evidence" value="ECO:0007669"/>
    <property type="project" value="UniProtKB-ARBA"/>
</dbReference>
<evidence type="ECO:0000256" key="4">
    <source>
        <dbReference type="ARBA" id="ARBA00022692"/>
    </source>
</evidence>
<accession>A0A9Q1H4T8</accession>
<feature type="domain" description="EGF-like" evidence="17">
    <location>
        <begin position="234"/>
        <end position="270"/>
    </location>
</feature>
<dbReference type="InterPro" id="IPR000152">
    <property type="entry name" value="EGF-type_Asp/Asn_hydroxyl_site"/>
</dbReference>
<evidence type="ECO:0000256" key="9">
    <source>
        <dbReference type="ARBA" id="ARBA00023136"/>
    </source>
</evidence>
<dbReference type="SUPFAM" id="SSF56487">
    <property type="entry name" value="SRCR-like"/>
    <property type="match status" value="2"/>
</dbReference>
<evidence type="ECO:0000256" key="8">
    <source>
        <dbReference type="ARBA" id="ARBA00022989"/>
    </source>
</evidence>
<evidence type="ECO:0000256" key="16">
    <source>
        <dbReference type="SAM" id="SignalP"/>
    </source>
</evidence>
<feature type="disulfide bond" evidence="13">
    <location>
        <begin position="197"/>
        <end position="207"/>
    </location>
</feature>
<feature type="compositionally biased region" description="Low complexity" evidence="14">
    <location>
        <begin position="493"/>
        <end position="503"/>
    </location>
</feature>
<evidence type="ECO:0000313" key="19">
    <source>
        <dbReference type="EMBL" id="KAJ8035487.1"/>
    </source>
</evidence>
<keyword evidence="10 13" id="KW-1015">Disulfide bond</keyword>
<dbReference type="InterPro" id="IPR036772">
    <property type="entry name" value="SRCR-like_dom_sf"/>
</dbReference>
<evidence type="ECO:0000256" key="14">
    <source>
        <dbReference type="SAM" id="MobiDB-lite"/>
    </source>
</evidence>
<dbReference type="PROSITE" id="PS50026">
    <property type="entry name" value="EGF_3"/>
    <property type="match status" value="4"/>
</dbReference>
<dbReference type="PRINTS" id="PR00258">
    <property type="entry name" value="SPERACTRCPTR"/>
</dbReference>
<feature type="domain" description="SRCR" evidence="18">
    <location>
        <begin position="128"/>
        <end position="227"/>
    </location>
</feature>
<dbReference type="Proteomes" id="UP001152320">
    <property type="component" value="Chromosome 10"/>
</dbReference>
<dbReference type="CDD" id="cd00054">
    <property type="entry name" value="EGF_CA"/>
    <property type="match status" value="3"/>
</dbReference>
<keyword evidence="6" id="KW-0677">Repeat</keyword>
<name>A0A9Q1H4T8_HOLLE</name>
<keyword evidence="7" id="KW-0106">Calcium</keyword>
<dbReference type="GO" id="GO:0005509">
    <property type="term" value="F:calcium ion binding"/>
    <property type="evidence" value="ECO:0007669"/>
    <property type="project" value="InterPro"/>
</dbReference>
<keyword evidence="20" id="KW-1185">Reference proteome</keyword>
<keyword evidence="4 15" id="KW-0812">Transmembrane</keyword>
<evidence type="ECO:0000256" key="2">
    <source>
        <dbReference type="ARBA" id="ARBA00022475"/>
    </source>
</evidence>
<dbReference type="PANTHER" id="PTHR48071:SF28">
    <property type="entry name" value="SRCR DOMAIN-CONTAINING PROTEIN"/>
    <property type="match status" value="1"/>
</dbReference>
<evidence type="ECO:0000256" key="3">
    <source>
        <dbReference type="ARBA" id="ARBA00022536"/>
    </source>
</evidence>
<dbReference type="FunFam" id="3.10.250.10:FF:000011">
    <property type="entry name" value="Scavenger receptor class A member 5"/>
    <property type="match status" value="2"/>
</dbReference>
<feature type="domain" description="EGF-like" evidence="17">
    <location>
        <begin position="348"/>
        <end position="385"/>
    </location>
</feature>
<dbReference type="PROSITE" id="PS00010">
    <property type="entry name" value="ASX_HYDROXYL"/>
    <property type="match status" value="2"/>
</dbReference>
<dbReference type="SMART" id="SM00181">
    <property type="entry name" value="EGF"/>
    <property type="match status" value="3"/>
</dbReference>
<feature type="disulfide bond" evidence="12">
    <location>
        <begin position="260"/>
        <end position="269"/>
    </location>
</feature>
<dbReference type="InterPro" id="IPR009030">
    <property type="entry name" value="Growth_fac_rcpt_cys_sf"/>
</dbReference>
<dbReference type="FunFam" id="2.10.25.10:FF:000391">
    <property type="entry name" value="Weary, isoform C"/>
    <property type="match status" value="1"/>
</dbReference>
<keyword evidence="9 15" id="KW-0472">Membrane</keyword>
<feature type="signal peptide" evidence="16">
    <location>
        <begin position="1"/>
        <end position="20"/>
    </location>
</feature>
<evidence type="ECO:0000256" key="12">
    <source>
        <dbReference type="PROSITE-ProRule" id="PRU00076"/>
    </source>
</evidence>
<feature type="chain" id="PRO_5040277236" evidence="16">
    <location>
        <begin position="21"/>
        <end position="520"/>
    </location>
</feature>
<dbReference type="Pfam" id="PF00530">
    <property type="entry name" value="SRCR"/>
    <property type="match status" value="2"/>
</dbReference>
<dbReference type="GO" id="GO:0005886">
    <property type="term" value="C:plasma membrane"/>
    <property type="evidence" value="ECO:0007669"/>
    <property type="project" value="UniProtKB-SubCell"/>
</dbReference>
<dbReference type="EMBL" id="JAIZAY010000010">
    <property type="protein sequence ID" value="KAJ8035487.1"/>
    <property type="molecule type" value="Genomic_DNA"/>
</dbReference>
<dbReference type="PROSITE" id="PS50287">
    <property type="entry name" value="SRCR_2"/>
    <property type="match status" value="2"/>
</dbReference>
<keyword evidence="3 12" id="KW-0245">EGF-like domain</keyword>
<feature type="transmembrane region" description="Helical" evidence="15">
    <location>
        <begin position="428"/>
        <end position="449"/>
    </location>
</feature>
<reference evidence="19" key="1">
    <citation type="submission" date="2021-10" db="EMBL/GenBank/DDBJ databases">
        <title>Tropical sea cucumber genome reveals ecological adaptation and Cuvierian tubules defense mechanism.</title>
        <authorList>
            <person name="Chen T."/>
        </authorList>
    </citation>
    <scope>NUCLEOTIDE SEQUENCE</scope>
    <source>
        <strain evidence="19">Nanhai2018</strain>
        <tissue evidence="19">Muscle</tissue>
    </source>
</reference>
<dbReference type="SMART" id="SM00179">
    <property type="entry name" value="EGF_CA"/>
    <property type="match status" value="3"/>
</dbReference>
<evidence type="ECO:0000256" key="15">
    <source>
        <dbReference type="SAM" id="Phobius"/>
    </source>
</evidence>
<evidence type="ECO:0000259" key="17">
    <source>
        <dbReference type="PROSITE" id="PS50026"/>
    </source>
</evidence>
<dbReference type="OrthoDB" id="430340at2759"/>
<dbReference type="SMART" id="SM00202">
    <property type="entry name" value="SR"/>
    <property type="match status" value="2"/>
</dbReference>
<comment type="subcellular location">
    <subcellularLocation>
        <location evidence="1">Cell membrane</location>
        <topology evidence="1">Single-pass type I membrane protein</topology>
    </subcellularLocation>
</comment>